<keyword evidence="3" id="KW-1185">Reference proteome</keyword>
<gene>
    <name evidence="2" type="ORF">PDIGIT_LOCUS14666</name>
</gene>
<feature type="compositionally biased region" description="Polar residues" evidence="1">
    <location>
        <begin position="81"/>
        <end position="91"/>
    </location>
</feature>
<evidence type="ECO:0000313" key="2">
    <source>
        <dbReference type="EMBL" id="CAI6341469.1"/>
    </source>
</evidence>
<name>A0A9W4UTD4_9PLEO</name>
<dbReference type="PANTHER" id="PTHR42068">
    <property type="entry name" value="YALI0B18964P"/>
    <property type="match status" value="1"/>
</dbReference>
<feature type="region of interest" description="Disordered" evidence="1">
    <location>
        <begin position="1"/>
        <end position="152"/>
    </location>
</feature>
<evidence type="ECO:0000256" key="1">
    <source>
        <dbReference type="SAM" id="MobiDB-lite"/>
    </source>
</evidence>
<feature type="region of interest" description="Disordered" evidence="1">
    <location>
        <begin position="165"/>
        <end position="185"/>
    </location>
</feature>
<feature type="compositionally biased region" description="Basic and acidic residues" evidence="1">
    <location>
        <begin position="477"/>
        <end position="487"/>
    </location>
</feature>
<feature type="compositionally biased region" description="Polar residues" evidence="1">
    <location>
        <begin position="171"/>
        <end position="180"/>
    </location>
</feature>
<feature type="compositionally biased region" description="Polar residues" evidence="1">
    <location>
        <begin position="114"/>
        <end position="130"/>
    </location>
</feature>
<sequence length="991" mass="106450">MVKSGLGLFAGRRKSQSNVLEDVVEPAPPVSKPSPPADSGSGGGFRVMTATEADARKKEEKRRASEKAASKFRPFSGFGNNGNKGRNSSFDDISPGSSKRDSKSSSGTGGSRPYNNGQFGSTSTLPSSADTHSDDNIFAVPRPHVSHQQSAPGALYMKKQLPAVPKADSRYYNSSDQQDSAYGGRVRAMTSSSYASTAKPPTLDADLNFGSSGFDDMFSGIERKESPEMTNDPTGGRSLLQGKRHFQAEPLNIDRRLDVEPPLTSWDSRGSADNLMSTESLDRDDSPPPPPPHKFSHSHQQQYAPVASHSPDLNGSNGFAHSNPQPIRHPVMASKPLPQSSSPEPIPQTVSSSSASSLQTPLSSHSGDSHTTPKAAVHPSYREHHADDDNDDDEDLFTPSKPKEQKPSAPAVKDTRPPLPAVDESGRRIMTQAEFRAQQQRATQQPPQDDSEEEDYEDEEDAEERAAQEAIARRKKQQMDLARDSMRRSTTAPTGASNRPDSVAESINMGFPSEVSLKADEWEDEDIPLGILAQHGFPSTARNRAPAQPPNAIPSYYRDSSASLGLPERPASAGPMGNRASAFRPAFARNLPEDPHATFVGSGLIHQSNRESMGFNRGPGSVVGDPMMGYQEPQLSAPSLVEQIHMRDMSKPKYMGGGSSKQKPQGGPFTGAMGAQMNSSMQNAGSTRMSVMNPGMNGMNGMGMGMGMGMGQNGMNQMNSMMGMGMGMMGAPNGMPMMGMNGMAYPTTQQEYMQQMQHMQQMQQMLAAQQMQMQQMAMGQQQQPSFDPRMSMAMPNGFPGGNNFLNPNGPLGQRPMSIMSNNMGQQTQPFAPQPQQQQPPPRPYSSGANLMGNMSPFPPPSLGPMPGYTPSIAPSERSNIGLSARYRPVATNNDAKSTVSSSMTLQASGGAAQNSNLGPPGVVKGILKKGQAQKQQTLQEEEDEDGWGKMAARKSKFGFGGAKSGSSKQPQQTKSNNDDDLRDIVKGLEGL</sequence>
<feature type="region of interest" description="Disordered" evidence="1">
    <location>
        <begin position="216"/>
        <end position="506"/>
    </location>
</feature>
<protein>
    <submittedName>
        <fullName evidence="2">Uncharacterized protein</fullName>
    </submittedName>
</protein>
<reference evidence="2" key="1">
    <citation type="submission" date="2023-01" db="EMBL/GenBank/DDBJ databases">
        <authorList>
            <person name="Van Ghelder C."/>
            <person name="Rancurel C."/>
        </authorList>
    </citation>
    <scope>NUCLEOTIDE SEQUENCE</scope>
    <source>
        <strain evidence="2">CNCM I-4278</strain>
    </source>
</reference>
<dbReference type="OrthoDB" id="5396252at2759"/>
<dbReference type="Proteomes" id="UP001152607">
    <property type="component" value="Unassembled WGS sequence"/>
</dbReference>
<feature type="compositionally biased region" description="Low complexity" evidence="1">
    <location>
        <begin position="431"/>
        <end position="448"/>
    </location>
</feature>
<feature type="compositionally biased region" description="Acidic residues" evidence="1">
    <location>
        <begin position="449"/>
        <end position="463"/>
    </location>
</feature>
<accession>A0A9W4UTD4</accession>
<comment type="caution">
    <text evidence="2">The sequence shown here is derived from an EMBL/GenBank/DDBJ whole genome shotgun (WGS) entry which is preliminary data.</text>
</comment>
<feature type="region of interest" description="Disordered" evidence="1">
    <location>
        <begin position="893"/>
        <end position="991"/>
    </location>
</feature>
<feature type="compositionally biased region" description="Low complexity" evidence="1">
    <location>
        <begin position="347"/>
        <end position="366"/>
    </location>
</feature>
<feature type="compositionally biased region" description="Polar residues" evidence="1">
    <location>
        <begin position="311"/>
        <end position="325"/>
    </location>
</feature>
<dbReference type="AlphaFoldDB" id="A0A9W4UTD4"/>
<feature type="compositionally biased region" description="Basic and acidic residues" evidence="1">
    <location>
        <begin position="53"/>
        <end position="69"/>
    </location>
</feature>
<proteinExistence type="predicted"/>
<feature type="compositionally biased region" description="Basic and acidic residues" evidence="1">
    <location>
        <begin position="976"/>
        <end position="991"/>
    </location>
</feature>
<dbReference type="EMBL" id="CAOQHR010000012">
    <property type="protein sequence ID" value="CAI6341469.1"/>
    <property type="molecule type" value="Genomic_DNA"/>
</dbReference>
<dbReference type="PANTHER" id="PTHR42068:SF1">
    <property type="entry name" value="YALI0B18964P"/>
    <property type="match status" value="1"/>
</dbReference>
<feature type="compositionally biased region" description="Pro residues" evidence="1">
    <location>
        <begin position="26"/>
        <end position="36"/>
    </location>
</feature>
<feature type="region of interest" description="Disordered" evidence="1">
    <location>
        <begin position="804"/>
        <end position="876"/>
    </location>
</feature>
<feature type="compositionally biased region" description="Polar residues" evidence="1">
    <location>
        <begin position="488"/>
        <end position="500"/>
    </location>
</feature>
<organism evidence="2 3">
    <name type="scientific">Periconia digitata</name>
    <dbReference type="NCBI Taxonomy" id="1303443"/>
    <lineage>
        <taxon>Eukaryota</taxon>
        <taxon>Fungi</taxon>
        <taxon>Dikarya</taxon>
        <taxon>Ascomycota</taxon>
        <taxon>Pezizomycotina</taxon>
        <taxon>Dothideomycetes</taxon>
        <taxon>Pleosporomycetidae</taxon>
        <taxon>Pleosporales</taxon>
        <taxon>Massarineae</taxon>
        <taxon>Periconiaceae</taxon>
        <taxon>Periconia</taxon>
    </lineage>
</organism>
<feature type="compositionally biased region" description="Polar residues" evidence="1">
    <location>
        <begin position="893"/>
        <end position="917"/>
    </location>
</feature>
<evidence type="ECO:0000313" key="3">
    <source>
        <dbReference type="Proteomes" id="UP001152607"/>
    </source>
</evidence>
<feature type="compositionally biased region" description="Low complexity" evidence="1">
    <location>
        <begin position="825"/>
        <end position="836"/>
    </location>
</feature>